<organism evidence="3 4">
    <name type="scientific">Aquimarina amphilecti</name>
    <dbReference type="NCBI Taxonomy" id="1038014"/>
    <lineage>
        <taxon>Bacteria</taxon>
        <taxon>Pseudomonadati</taxon>
        <taxon>Bacteroidota</taxon>
        <taxon>Flavobacteriia</taxon>
        <taxon>Flavobacteriales</taxon>
        <taxon>Flavobacteriaceae</taxon>
        <taxon>Aquimarina</taxon>
    </lineage>
</organism>
<dbReference type="Proteomes" id="UP000198521">
    <property type="component" value="Unassembled WGS sequence"/>
</dbReference>
<dbReference type="SMART" id="SM00448">
    <property type="entry name" value="REC"/>
    <property type="match status" value="1"/>
</dbReference>
<dbReference type="Pfam" id="PF00072">
    <property type="entry name" value="Response_reg"/>
    <property type="match status" value="1"/>
</dbReference>
<dbReference type="PANTHER" id="PTHR44520">
    <property type="entry name" value="RESPONSE REGULATOR RCP1-RELATED"/>
    <property type="match status" value="1"/>
</dbReference>
<evidence type="ECO:0000256" key="1">
    <source>
        <dbReference type="PROSITE-ProRule" id="PRU00169"/>
    </source>
</evidence>
<dbReference type="EMBL" id="FOAB01000005">
    <property type="protein sequence ID" value="SEL66037.1"/>
    <property type="molecule type" value="Genomic_DNA"/>
</dbReference>
<name>A0A1H7S3A3_AQUAM</name>
<dbReference type="InterPro" id="IPR011006">
    <property type="entry name" value="CheY-like_superfamily"/>
</dbReference>
<sequence>MKNLKILLIEDDEIERMKFTRVLQKNNYTCKLQEATNGEEAVEILDDDTRTPDLILLDLNMPKMNGIEFLKSLKNNNKLKYIPVIILSTSNNHQDLKRCYEEGIAGYLVKPLKYEEYVEKIKSLIEYWGKNELISV</sequence>
<protein>
    <submittedName>
        <fullName evidence="3">CheY chemotaxis protein or a CheY-like REC (Receiver) domain</fullName>
    </submittedName>
</protein>
<gene>
    <name evidence="3" type="ORF">SAMN04487910_2948</name>
</gene>
<dbReference type="InterPro" id="IPR052893">
    <property type="entry name" value="TCS_response_regulator"/>
</dbReference>
<dbReference type="Gene3D" id="3.40.50.2300">
    <property type="match status" value="1"/>
</dbReference>
<dbReference type="InterPro" id="IPR001789">
    <property type="entry name" value="Sig_transdc_resp-reg_receiver"/>
</dbReference>
<dbReference type="OrthoDB" id="7631574at2"/>
<dbReference type="PANTHER" id="PTHR44520:SF2">
    <property type="entry name" value="RESPONSE REGULATOR RCP1"/>
    <property type="match status" value="1"/>
</dbReference>
<evidence type="ECO:0000313" key="4">
    <source>
        <dbReference type="Proteomes" id="UP000198521"/>
    </source>
</evidence>
<proteinExistence type="predicted"/>
<dbReference type="GO" id="GO:0000160">
    <property type="term" value="P:phosphorelay signal transduction system"/>
    <property type="evidence" value="ECO:0007669"/>
    <property type="project" value="InterPro"/>
</dbReference>
<accession>A0A1H7S3A3</accession>
<dbReference type="AlphaFoldDB" id="A0A1H7S3A3"/>
<keyword evidence="1" id="KW-0597">Phosphoprotein</keyword>
<dbReference type="STRING" id="1038014.SAMN04487910_2948"/>
<reference evidence="3 4" key="1">
    <citation type="submission" date="2016-10" db="EMBL/GenBank/DDBJ databases">
        <authorList>
            <person name="de Groot N.N."/>
        </authorList>
    </citation>
    <scope>NUCLEOTIDE SEQUENCE [LARGE SCALE GENOMIC DNA]</scope>
    <source>
        <strain evidence="3 4">DSM 25232</strain>
    </source>
</reference>
<feature type="domain" description="Response regulatory" evidence="2">
    <location>
        <begin position="5"/>
        <end position="125"/>
    </location>
</feature>
<dbReference type="SUPFAM" id="SSF52172">
    <property type="entry name" value="CheY-like"/>
    <property type="match status" value="1"/>
</dbReference>
<evidence type="ECO:0000259" key="2">
    <source>
        <dbReference type="PROSITE" id="PS50110"/>
    </source>
</evidence>
<evidence type="ECO:0000313" key="3">
    <source>
        <dbReference type="EMBL" id="SEL66037.1"/>
    </source>
</evidence>
<dbReference type="RefSeq" id="WP_091409878.1">
    <property type="nucleotide sequence ID" value="NZ_FOAB01000005.1"/>
</dbReference>
<dbReference type="PROSITE" id="PS50110">
    <property type="entry name" value="RESPONSE_REGULATORY"/>
    <property type="match status" value="1"/>
</dbReference>
<dbReference type="CDD" id="cd17557">
    <property type="entry name" value="REC_Rcp-like"/>
    <property type="match status" value="1"/>
</dbReference>
<feature type="modified residue" description="4-aspartylphosphate" evidence="1">
    <location>
        <position position="58"/>
    </location>
</feature>
<keyword evidence="4" id="KW-1185">Reference proteome</keyword>